<organism evidence="5 6">
    <name type="scientific">Dicentrarchus labrax</name>
    <name type="common">European seabass</name>
    <name type="synonym">Morone labrax</name>
    <dbReference type="NCBI Taxonomy" id="13489"/>
    <lineage>
        <taxon>Eukaryota</taxon>
        <taxon>Metazoa</taxon>
        <taxon>Chordata</taxon>
        <taxon>Craniata</taxon>
        <taxon>Vertebrata</taxon>
        <taxon>Euteleostomi</taxon>
        <taxon>Actinopterygii</taxon>
        <taxon>Neopterygii</taxon>
        <taxon>Teleostei</taxon>
        <taxon>Neoteleostei</taxon>
        <taxon>Acanthomorphata</taxon>
        <taxon>Eupercaria</taxon>
        <taxon>Moronidae</taxon>
        <taxon>Dicentrarchus</taxon>
    </lineage>
</organism>
<reference evidence="5" key="2">
    <citation type="submission" date="2025-09" db="UniProtKB">
        <authorList>
            <consortium name="Ensembl"/>
        </authorList>
    </citation>
    <scope>IDENTIFICATION</scope>
</reference>
<dbReference type="GO" id="GO:0021675">
    <property type="term" value="P:nerve development"/>
    <property type="evidence" value="ECO:0007669"/>
    <property type="project" value="TreeGrafter"/>
</dbReference>
<dbReference type="SUPFAM" id="SSF111006">
    <property type="entry name" value="Dystroglycan, domain 2"/>
    <property type="match status" value="1"/>
</dbReference>
<dbReference type="Proteomes" id="UP000694389">
    <property type="component" value="Unassembled WGS sequence"/>
</dbReference>
<name>A0A8P4GFG3_DICLA</name>
<accession>A0A8P4GFG3</accession>
<dbReference type="GO" id="GO:0005856">
    <property type="term" value="C:cytoskeleton"/>
    <property type="evidence" value="ECO:0007669"/>
    <property type="project" value="UniProtKB-SubCell"/>
</dbReference>
<dbReference type="PROSITE" id="PS51699">
    <property type="entry name" value="SEA_DG"/>
    <property type="match status" value="1"/>
</dbReference>
<keyword evidence="2 3" id="KW-0472">Membrane</keyword>
<dbReference type="SUPFAM" id="SSF49313">
    <property type="entry name" value="Cadherin-like"/>
    <property type="match status" value="2"/>
</dbReference>
<sequence>MDDLPVKNPGPFHQKITLSCKTLDFYLTLLLLLENVKHSESLIQHHPVTTEVCRFPNFTSEAGSPFFFKLPIPATPGRLQLYQLSLADGDSTLPHWMVFRRPDNSLSGLALTEDCGIYQLKVFVTGKHRAVYFHLHILNRTVVDKDSARDTLFCSEGEMTIWANLLLQLNPGTLDASQRIRLVSTVADYLHLPLGFVHLYSTRKSFIQEKLRVCRQGGFVEKTTSGHEKQDASAGVIQLLWRVGCQGEEQRSDLARVLEHSVMAGGLATLLEAPVLGWRVLCASEVRHNVKRDLQRLKFTTSQNAIVPPPTQIHRTVKLEHSDIYSLPLTKLEPSLSTVLLHVNHVGTGLEPTHAEYSSEKSTISVREEFLPQPSGAQDNTCTDSTKKVFKFTTQGSALTVIMHHPDIDPEIPIAILKTNRMEEMQMFSNSLLSTEQITLYPYSHESTLLEVSTGEIILATLHTSVSAEFGCSHPNWPSVHSSQEYIKTAGLSASEIKPHGEATSCSDLFTCSEATSDTSLSISEYFQTTELFHLPLFPESTSTVRTFLGERSADTALSLFPSSTLHSIYPPLQLTPDSYSAPSTLTHEAFDRNSLATRLTLRPHPKETPLWAGAYRASRTDSESQPTVSSLGDICNQGPINDLHSAKPTLHNLPSVSHLPLTESYNDVLLLNSRLKTKQSLQPSNKIPSTQPFPDVSPTSRLMTEHLSITQHFDTIQHLSSVLNQDVMSRLNATIKDVSPTALTGEMAVSGQTELESSLSMSLLAPLVTTFTPALPSELNIIHPGFTESLKASADTSFFSQQKDLESPVVTELCFDQTSSDIILMSLQPTSWALQISLPLTKTHHIIYVPLSMFRDQPSIKSAHESLQFMPSMLLGESQHTFPHISSVIKMTTSTYLNPAVLTTIAPSPHVTHPAPLSMFESTRPVSEDHFDPTAPSAVQEPYITSFTYQIQNLDPSFPAYGQSVAQDHVNGCTPEIRSTYLKSTVEHILDVLTSYSQDKKHWTAFQSQFVMFDSSGQLFSTQTSSPTMHLSDSATTEINHITATPQMDISVTLPTLDGSFSAITYTSLAESTSALSGNCVSTENSLLTHQTDSSGPVSKGLPTQQILSTSLSPFYGLVTTLLTSIQAVGLSSYRTQSSVQPTPPSASISSSVNLPPKVLQSIPALTATVGFPFHYSIPPKTFLDPEDGEADALSLEIRLIDGPPVGVGTWLALDGLELHGVPLEVDLQFAPQHLLLAARDGQGLSTWLPLTLYLHRSPVDPCHTFTLTAQRSLHSILRHRHRVEMLLRKLSRFFNSSSAHHLSVVSMRPGSTVVSWYNYSLCRMGRNRVSRCHVGQIQSMWLAMRSADGSVNPTFREAMLPEFPITKVGPVSYRQDCFSTTTAPLFDGSTPTAHTSLTPGLGTNTSLSPTFNTCVSASPAITAASQQIHYQWMAAMFTALLVVCTLILIVLLVAAVFYFCKRRRRSRTVAIWPASRVLSVQSTDLRAIRPRRPPLFQSELPPPPLRLWINLSQGDEGRLPSTCECGGKTLDEALQPRPPKYEFSSI</sequence>
<dbReference type="GO" id="GO:0007411">
    <property type="term" value="P:axon guidance"/>
    <property type="evidence" value="ECO:0007669"/>
    <property type="project" value="TreeGrafter"/>
</dbReference>
<dbReference type="Gene3D" id="2.60.40.10">
    <property type="entry name" value="Immunoglobulins"/>
    <property type="match status" value="2"/>
</dbReference>
<keyword evidence="3" id="KW-0812">Transmembrane</keyword>
<proteinExistence type="predicted"/>
<dbReference type="GO" id="GO:0016011">
    <property type="term" value="C:dystroglycan complex"/>
    <property type="evidence" value="ECO:0007669"/>
    <property type="project" value="TreeGrafter"/>
</dbReference>
<dbReference type="GO" id="GO:0043236">
    <property type="term" value="F:laminin binding"/>
    <property type="evidence" value="ECO:0007669"/>
    <property type="project" value="TreeGrafter"/>
</dbReference>
<dbReference type="Gene3D" id="3.30.70.1040">
    <property type="entry name" value="Dystroglycan, domain 2"/>
    <property type="match status" value="1"/>
</dbReference>
<dbReference type="GO" id="GO:0005509">
    <property type="term" value="F:calcium ion binding"/>
    <property type="evidence" value="ECO:0007669"/>
    <property type="project" value="InterPro"/>
</dbReference>
<dbReference type="PANTHER" id="PTHR21559">
    <property type="entry name" value="DYSTROGLYCAN-RELATED"/>
    <property type="match status" value="1"/>
</dbReference>
<keyword evidence="6" id="KW-1185">Reference proteome</keyword>
<dbReference type="InterPro" id="IPR030398">
    <property type="entry name" value="SEA_DG_dom"/>
</dbReference>
<dbReference type="InterPro" id="IPR027468">
    <property type="entry name" value="Alpha-dystroglycan_domain_2"/>
</dbReference>
<dbReference type="InterPro" id="IPR013783">
    <property type="entry name" value="Ig-like_fold"/>
</dbReference>
<evidence type="ECO:0000256" key="2">
    <source>
        <dbReference type="ARBA" id="ARBA00023136"/>
    </source>
</evidence>
<evidence type="ECO:0000259" key="4">
    <source>
        <dbReference type="PROSITE" id="PS51699"/>
    </source>
</evidence>
<dbReference type="PANTHER" id="PTHR21559:SF24">
    <property type="entry name" value="DYSTROGLYCAN 1"/>
    <property type="match status" value="1"/>
</dbReference>
<evidence type="ECO:0000256" key="1">
    <source>
        <dbReference type="ARBA" id="ARBA00004370"/>
    </source>
</evidence>
<evidence type="ECO:0000313" key="5">
    <source>
        <dbReference type="Ensembl" id="ENSDLAP00005077142.1"/>
    </source>
</evidence>
<reference evidence="5" key="1">
    <citation type="submission" date="2025-08" db="UniProtKB">
        <authorList>
            <consortium name="Ensembl"/>
        </authorList>
    </citation>
    <scope>IDENTIFICATION</scope>
</reference>
<protein>
    <recommendedName>
        <fullName evidence="4">Peptidase S72 domain-containing protein</fullName>
    </recommendedName>
</protein>
<comment type="subcellular location">
    <subcellularLocation>
        <location evidence="1">Membrane</location>
    </subcellularLocation>
</comment>
<feature type="domain" description="Peptidase S72" evidence="4">
    <location>
        <begin position="1262"/>
        <end position="1377"/>
    </location>
</feature>
<dbReference type="Ensembl" id="ENSDLAT00005077737.1">
    <property type="protein sequence ID" value="ENSDLAP00005077142.1"/>
    <property type="gene ID" value="ENSDLAG00005031185.1"/>
</dbReference>
<dbReference type="GO" id="GO:0042383">
    <property type="term" value="C:sarcolemma"/>
    <property type="evidence" value="ECO:0007669"/>
    <property type="project" value="TreeGrafter"/>
</dbReference>
<dbReference type="GO" id="GO:0016203">
    <property type="term" value="P:muscle attachment"/>
    <property type="evidence" value="ECO:0007669"/>
    <property type="project" value="TreeGrafter"/>
</dbReference>
<evidence type="ECO:0000256" key="3">
    <source>
        <dbReference type="SAM" id="Phobius"/>
    </source>
</evidence>
<keyword evidence="3" id="KW-1133">Transmembrane helix</keyword>
<dbReference type="GO" id="GO:0002009">
    <property type="term" value="P:morphogenesis of an epithelium"/>
    <property type="evidence" value="ECO:0007669"/>
    <property type="project" value="TreeGrafter"/>
</dbReference>
<feature type="transmembrane region" description="Helical" evidence="3">
    <location>
        <begin position="1434"/>
        <end position="1461"/>
    </location>
</feature>
<dbReference type="GeneTree" id="ENSGT00390000008429"/>
<dbReference type="InterPro" id="IPR015919">
    <property type="entry name" value="Cadherin-like_sf"/>
</dbReference>
<evidence type="ECO:0000313" key="6">
    <source>
        <dbReference type="Proteomes" id="UP000694389"/>
    </source>
</evidence>